<name>A0ABV2ZY56_9ACTN</name>
<dbReference type="Proteomes" id="UP001550739">
    <property type="component" value="Unassembled WGS sequence"/>
</dbReference>
<gene>
    <name evidence="2" type="ORF">AB0E89_44615</name>
</gene>
<dbReference type="Pfam" id="PF13455">
    <property type="entry name" value="MUG113"/>
    <property type="match status" value="1"/>
</dbReference>
<evidence type="ECO:0000313" key="2">
    <source>
        <dbReference type="EMBL" id="MEU3787525.1"/>
    </source>
</evidence>
<reference evidence="2 3" key="1">
    <citation type="submission" date="2024-06" db="EMBL/GenBank/DDBJ databases">
        <title>The Natural Products Discovery Center: Release of the First 8490 Sequenced Strains for Exploring Actinobacteria Biosynthetic Diversity.</title>
        <authorList>
            <person name="Kalkreuter E."/>
            <person name="Kautsar S.A."/>
            <person name="Yang D."/>
            <person name="Bader C.D."/>
            <person name="Teijaro C.N."/>
            <person name="Fluegel L."/>
            <person name="Davis C.M."/>
            <person name="Simpson J.R."/>
            <person name="Lauterbach L."/>
            <person name="Steele A.D."/>
            <person name="Gui C."/>
            <person name="Meng S."/>
            <person name="Li G."/>
            <person name="Viehrig K."/>
            <person name="Ye F."/>
            <person name="Su P."/>
            <person name="Kiefer A.F."/>
            <person name="Nichols A."/>
            <person name="Cepeda A.J."/>
            <person name="Yan W."/>
            <person name="Fan B."/>
            <person name="Jiang Y."/>
            <person name="Adhikari A."/>
            <person name="Zheng C.-J."/>
            <person name="Schuster L."/>
            <person name="Cowan T.M."/>
            <person name="Smanski M.J."/>
            <person name="Chevrette M.G."/>
            <person name="De Carvalho L.P.S."/>
            <person name="Shen B."/>
        </authorList>
    </citation>
    <scope>NUCLEOTIDE SEQUENCE [LARGE SCALE GENOMIC DNA]</scope>
    <source>
        <strain evidence="2 3">NPDC033843</strain>
    </source>
</reference>
<sequence length="149" mass="17138">MTVRRPERVYLIGSPGSPLVKIGWTDNPKRRLRNLQTGSPVPLQLLALFEGGSIVEAELHRRFADKRRHGEWFDLGPNPVEVVSPFVSAAQVKEAERGGHRRPKHEPRYDDVTLQEWADYFPEDPPRVHERLELECPTYKGAWKCLCDS</sequence>
<dbReference type="EMBL" id="JBEZVE010000044">
    <property type="protein sequence ID" value="MEU3787525.1"/>
    <property type="molecule type" value="Genomic_DNA"/>
</dbReference>
<protein>
    <submittedName>
        <fullName evidence="2">GIY-YIG nuclease family protein</fullName>
    </submittedName>
</protein>
<evidence type="ECO:0000259" key="1">
    <source>
        <dbReference type="SMART" id="SM00974"/>
    </source>
</evidence>
<feature type="domain" description="Bacteriophage T5 Orf172 DNA-binding" evidence="1">
    <location>
        <begin position="14"/>
        <end position="87"/>
    </location>
</feature>
<keyword evidence="3" id="KW-1185">Reference proteome</keyword>
<accession>A0ABV2ZY56</accession>
<comment type="caution">
    <text evidence="2">The sequence shown here is derived from an EMBL/GenBank/DDBJ whole genome shotgun (WGS) entry which is preliminary data.</text>
</comment>
<evidence type="ECO:0000313" key="3">
    <source>
        <dbReference type="Proteomes" id="UP001550739"/>
    </source>
</evidence>
<dbReference type="RefSeq" id="WP_361710149.1">
    <property type="nucleotide sequence ID" value="NZ_JBEZVE010000044.1"/>
</dbReference>
<dbReference type="SMART" id="SM00974">
    <property type="entry name" value="T5orf172"/>
    <property type="match status" value="1"/>
</dbReference>
<organism evidence="2 3">
    <name type="scientific">Streptomyces sp. 900129855</name>
    <dbReference type="NCBI Taxonomy" id="3155129"/>
    <lineage>
        <taxon>Bacteria</taxon>
        <taxon>Bacillati</taxon>
        <taxon>Actinomycetota</taxon>
        <taxon>Actinomycetes</taxon>
        <taxon>Kitasatosporales</taxon>
        <taxon>Streptomycetaceae</taxon>
        <taxon>Streptomyces</taxon>
    </lineage>
</organism>
<proteinExistence type="predicted"/>
<dbReference type="InterPro" id="IPR018306">
    <property type="entry name" value="Phage_T5_Orf172_DNA-bd"/>
</dbReference>